<dbReference type="InterPro" id="IPR050114">
    <property type="entry name" value="UPF0173_UPF0282_UlaG_hydrolase"/>
</dbReference>
<dbReference type="SMART" id="SM00849">
    <property type="entry name" value="Lactamase_B"/>
    <property type="match status" value="1"/>
</dbReference>
<dbReference type="GO" id="GO:0016787">
    <property type="term" value="F:hydrolase activity"/>
    <property type="evidence" value="ECO:0007669"/>
    <property type="project" value="UniProtKB-UniRule"/>
</dbReference>
<name>A0A6L5XP31_9BACT</name>
<accession>A0A6L5XP31</accession>
<dbReference type="NCBIfam" id="NF001911">
    <property type="entry name" value="PRK00685.1"/>
    <property type="match status" value="1"/>
</dbReference>
<dbReference type="InterPro" id="IPR001279">
    <property type="entry name" value="Metallo-B-lactamas"/>
</dbReference>
<dbReference type="PANTHER" id="PTHR43546:SF3">
    <property type="entry name" value="UPF0173 METAL-DEPENDENT HYDROLASE MJ1163"/>
    <property type="match status" value="1"/>
</dbReference>
<keyword evidence="5" id="KW-1185">Reference proteome</keyword>
<dbReference type="InterPro" id="IPR036866">
    <property type="entry name" value="RibonucZ/Hydroxyglut_hydro"/>
</dbReference>
<dbReference type="EMBL" id="VUMH01000020">
    <property type="protein sequence ID" value="MSS29034.1"/>
    <property type="molecule type" value="Genomic_DNA"/>
</dbReference>
<evidence type="ECO:0000313" key="5">
    <source>
        <dbReference type="Proteomes" id="UP000477488"/>
    </source>
</evidence>
<evidence type="ECO:0000259" key="3">
    <source>
        <dbReference type="SMART" id="SM00849"/>
    </source>
</evidence>
<dbReference type="Pfam" id="PF12706">
    <property type="entry name" value="Lactamase_B_2"/>
    <property type="match status" value="1"/>
</dbReference>
<dbReference type="InterPro" id="IPR022877">
    <property type="entry name" value="UPF0173"/>
</dbReference>
<proteinExistence type="inferred from homology"/>
<sequence length="228" mass="24210">MSEITWYGHSAFKISAPQAHVLIDPFFTPASGVTVESLGPVDMLLVTHDHGDHVGEAVNICRKTGAMLGAIVGTAGKLAEDGVPEAQILNGIGFNMGGTMEHKGIKATMTQAFHSSDSGAPAGYIIEMPDGLVVYHAGDTCIFSGMELWGQLYHIDVALLPIGGVFTMDARQAALACKLLGCKSVIPMHWGTFPVLAQSAEYFQEQVARLCPDCDCIAMRPGQSLSFV</sequence>
<comment type="caution">
    <text evidence="4">The sequence shown here is derived from an EMBL/GenBank/DDBJ whole genome shotgun (WGS) entry which is preliminary data.</text>
</comment>
<reference evidence="4 5" key="1">
    <citation type="submission" date="2019-09" db="EMBL/GenBank/DDBJ databases">
        <title>In-depth cultivation of the pig gut microbiome towards novel bacterial diversity and tailored functional studies.</title>
        <authorList>
            <person name="Wylensek D."/>
            <person name="Hitch T.C.A."/>
            <person name="Clavel T."/>
        </authorList>
    </citation>
    <scope>NUCLEOTIDE SEQUENCE [LARGE SCALE GENOMIC DNA]</scope>
    <source>
        <strain evidence="4 5">PG-178-WT-4</strain>
    </source>
</reference>
<dbReference type="AlphaFoldDB" id="A0A6L5XP31"/>
<dbReference type="SUPFAM" id="SSF56281">
    <property type="entry name" value="Metallo-hydrolase/oxidoreductase"/>
    <property type="match status" value="1"/>
</dbReference>
<keyword evidence="1 2" id="KW-0378">Hydrolase</keyword>
<dbReference type="Gene3D" id="3.60.15.10">
    <property type="entry name" value="Ribonuclease Z/Hydroxyacylglutathione hydrolase-like"/>
    <property type="match status" value="1"/>
</dbReference>
<gene>
    <name evidence="4" type="ORF">FYJ44_13610</name>
</gene>
<dbReference type="PANTHER" id="PTHR43546">
    <property type="entry name" value="UPF0173 METAL-DEPENDENT HYDROLASE MJ1163-RELATED"/>
    <property type="match status" value="1"/>
</dbReference>
<protein>
    <recommendedName>
        <fullName evidence="2">UPF0173 metal-dependent hydrolase FYJ44_13610</fullName>
    </recommendedName>
</protein>
<dbReference type="Proteomes" id="UP000477488">
    <property type="component" value="Unassembled WGS sequence"/>
</dbReference>
<dbReference type="RefSeq" id="WP_154513047.1">
    <property type="nucleotide sequence ID" value="NZ_VUMH01000020.1"/>
</dbReference>
<evidence type="ECO:0000256" key="2">
    <source>
        <dbReference type="HAMAP-Rule" id="MF_00457"/>
    </source>
</evidence>
<feature type="domain" description="Metallo-beta-lactamase" evidence="3">
    <location>
        <begin position="8"/>
        <end position="189"/>
    </location>
</feature>
<evidence type="ECO:0000256" key="1">
    <source>
        <dbReference type="ARBA" id="ARBA00022801"/>
    </source>
</evidence>
<organism evidence="4 5">
    <name type="scientific">Desulfovibrio porci</name>
    <dbReference type="NCBI Taxonomy" id="2605782"/>
    <lineage>
        <taxon>Bacteria</taxon>
        <taxon>Pseudomonadati</taxon>
        <taxon>Thermodesulfobacteriota</taxon>
        <taxon>Desulfovibrionia</taxon>
        <taxon>Desulfovibrionales</taxon>
        <taxon>Desulfovibrionaceae</taxon>
        <taxon>Desulfovibrio</taxon>
    </lineage>
</organism>
<evidence type="ECO:0000313" key="4">
    <source>
        <dbReference type="EMBL" id="MSS29034.1"/>
    </source>
</evidence>
<dbReference type="HAMAP" id="MF_00457">
    <property type="entry name" value="UPF0173"/>
    <property type="match status" value="1"/>
</dbReference>
<comment type="similarity">
    <text evidence="2">Belongs to the UPF0173 family.</text>
</comment>